<dbReference type="Gene3D" id="1.10.10.920">
    <property type="match status" value="1"/>
</dbReference>
<dbReference type="GO" id="GO:0051989">
    <property type="term" value="F:coproporphyrinogen dehydrogenase activity"/>
    <property type="evidence" value="ECO:0007669"/>
    <property type="project" value="UniProtKB-EC"/>
</dbReference>
<comment type="catalytic activity">
    <reaction evidence="14 15">
        <text>coproporphyrinogen III + 2 S-adenosyl-L-methionine = protoporphyrinogen IX + 2 5'-deoxyadenosine + 2 L-methionine + 2 CO2</text>
        <dbReference type="Rhea" id="RHEA:15425"/>
        <dbReference type="ChEBI" id="CHEBI:16526"/>
        <dbReference type="ChEBI" id="CHEBI:17319"/>
        <dbReference type="ChEBI" id="CHEBI:57307"/>
        <dbReference type="ChEBI" id="CHEBI:57309"/>
        <dbReference type="ChEBI" id="CHEBI:57844"/>
        <dbReference type="ChEBI" id="CHEBI:59789"/>
        <dbReference type="EC" id="1.3.98.3"/>
    </reaction>
</comment>
<dbReference type="InterPro" id="IPR023404">
    <property type="entry name" value="rSAM_horseshoe"/>
</dbReference>
<dbReference type="Pfam" id="PF06969">
    <property type="entry name" value="HemN_C"/>
    <property type="match status" value="1"/>
</dbReference>
<dbReference type="PROSITE" id="PS51918">
    <property type="entry name" value="RADICAL_SAM"/>
    <property type="match status" value="1"/>
</dbReference>
<evidence type="ECO:0000256" key="11">
    <source>
        <dbReference type="ARBA" id="ARBA00023014"/>
    </source>
</evidence>
<dbReference type="NCBIfam" id="TIGR00538">
    <property type="entry name" value="hemN"/>
    <property type="match status" value="1"/>
</dbReference>
<reference evidence="19 20" key="1">
    <citation type="submission" date="2016-01" db="EMBL/GenBank/DDBJ databases">
        <title>Genome sequence of the acidophilic iron oxidising Ferrovum strain Z-31.</title>
        <authorList>
            <person name="Poehlein A."/>
            <person name="Ullrich S.R."/>
            <person name="Schloemann M."/>
            <person name="Muehling M."/>
            <person name="Daniel R."/>
        </authorList>
    </citation>
    <scope>NUCLEOTIDE SEQUENCE [LARGE SCALE GENOMIC DNA]</scope>
    <source>
        <strain evidence="19 20">Z-31</strain>
    </source>
</reference>
<evidence type="ECO:0000256" key="14">
    <source>
        <dbReference type="ARBA" id="ARBA00048321"/>
    </source>
</evidence>
<keyword evidence="8 15" id="KW-0479">Metal-binding</keyword>
<dbReference type="GO" id="GO:0005737">
    <property type="term" value="C:cytoplasm"/>
    <property type="evidence" value="ECO:0007669"/>
    <property type="project" value="UniProtKB-SubCell"/>
</dbReference>
<evidence type="ECO:0000256" key="7">
    <source>
        <dbReference type="ARBA" id="ARBA00022691"/>
    </source>
</evidence>
<feature type="binding site" evidence="17">
    <location>
        <position position="74"/>
    </location>
    <ligand>
        <name>[4Fe-4S] cluster</name>
        <dbReference type="ChEBI" id="CHEBI:49883"/>
        <note>4Fe-4S-S-AdoMet</note>
    </ligand>
</feature>
<dbReference type="SFLD" id="SFLDS00029">
    <property type="entry name" value="Radical_SAM"/>
    <property type="match status" value="1"/>
</dbReference>
<feature type="binding site" evidence="16">
    <location>
        <position position="219"/>
    </location>
    <ligand>
        <name>S-adenosyl-L-methionine</name>
        <dbReference type="ChEBI" id="CHEBI:59789"/>
        <label>2</label>
    </ligand>
</feature>
<dbReference type="EC" id="1.3.98.3" evidence="15"/>
<keyword evidence="12 15" id="KW-0627">Porphyrin biosynthesis</keyword>
<feature type="binding site" evidence="16">
    <location>
        <position position="194"/>
    </location>
    <ligand>
        <name>S-adenosyl-L-methionine</name>
        <dbReference type="ChEBI" id="CHEBI:59789"/>
        <label>2</label>
    </ligand>
</feature>
<dbReference type="InterPro" id="IPR034505">
    <property type="entry name" value="Coproporphyrinogen-III_oxidase"/>
</dbReference>
<evidence type="ECO:0000256" key="6">
    <source>
        <dbReference type="ARBA" id="ARBA00022490"/>
    </source>
</evidence>
<feature type="domain" description="Radical SAM core" evidence="18">
    <location>
        <begin position="55"/>
        <end position="293"/>
    </location>
</feature>
<evidence type="ECO:0000256" key="4">
    <source>
        <dbReference type="ARBA" id="ARBA00011245"/>
    </source>
</evidence>
<dbReference type="CDD" id="cd01335">
    <property type="entry name" value="Radical_SAM"/>
    <property type="match status" value="1"/>
</dbReference>
<keyword evidence="9 15" id="KW-0560">Oxidoreductase</keyword>
<feature type="binding site" evidence="16">
    <location>
        <position position="339"/>
    </location>
    <ligand>
        <name>S-adenosyl-L-methionine</name>
        <dbReference type="ChEBI" id="CHEBI:59789"/>
        <label>1</label>
    </ligand>
</feature>
<evidence type="ECO:0000313" key="19">
    <source>
        <dbReference type="EMBL" id="KXW58794.1"/>
    </source>
</evidence>
<dbReference type="PATRIC" id="fig|1789004.3.peg.676"/>
<keyword evidence="6 15" id="KW-0963">Cytoplasm</keyword>
<dbReference type="InterPro" id="IPR006638">
    <property type="entry name" value="Elp3/MiaA/NifB-like_rSAM"/>
</dbReference>
<keyword evidence="11 15" id="KW-0411">Iron-sulfur</keyword>
<dbReference type="FunFam" id="3.80.30.20:FF:000012">
    <property type="entry name" value="Coproporphyrinogen-III oxidase"/>
    <property type="match status" value="1"/>
</dbReference>
<feature type="binding site" evidence="16">
    <location>
        <position position="253"/>
    </location>
    <ligand>
        <name>S-adenosyl-L-methionine</name>
        <dbReference type="ChEBI" id="CHEBI:59789"/>
        <label>2</label>
    </ligand>
</feature>
<dbReference type="RefSeq" id="WP_197456350.1">
    <property type="nucleotide sequence ID" value="NZ_LRRD01000010.1"/>
</dbReference>
<dbReference type="SFLD" id="SFLDG01065">
    <property type="entry name" value="anaerobic_coproporphyrinogen-I"/>
    <property type="match status" value="1"/>
</dbReference>
<dbReference type="GO" id="GO:0051539">
    <property type="term" value="F:4 iron, 4 sulfur cluster binding"/>
    <property type="evidence" value="ECO:0007669"/>
    <property type="project" value="UniProtKB-KW"/>
</dbReference>
<organism evidence="19 20">
    <name type="scientific">Ferrovum myxofaciens</name>
    <dbReference type="NCBI Taxonomy" id="416213"/>
    <lineage>
        <taxon>Bacteria</taxon>
        <taxon>Pseudomonadati</taxon>
        <taxon>Pseudomonadota</taxon>
        <taxon>Betaproteobacteria</taxon>
        <taxon>Ferrovales</taxon>
        <taxon>Ferrovaceae</taxon>
        <taxon>Ferrovum</taxon>
    </lineage>
</organism>
<name>A0A149W0X2_9PROT</name>
<evidence type="ECO:0000256" key="9">
    <source>
        <dbReference type="ARBA" id="ARBA00023002"/>
    </source>
</evidence>
<evidence type="ECO:0000256" key="16">
    <source>
        <dbReference type="PIRSR" id="PIRSR000167-1"/>
    </source>
</evidence>
<keyword evidence="7 15" id="KW-0949">S-adenosyl-L-methionine</keyword>
<dbReference type="Pfam" id="PF04055">
    <property type="entry name" value="Radical_SAM"/>
    <property type="match status" value="1"/>
</dbReference>
<evidence type="ECO:0000256" key="8">
    <source>
        <dbReference type="ARBA" id="ARBA00022723"/>
    </source>
</evidence>
<evidence type="ECO:0000256" key="5">
    <source>
        <dbReference type="ARBA" id="ARBA00022485"/>
    </source>
</evidence>
<sequence>MDRMKPTSEIVVSPELVERFDIAGPRYTSYPTADRFLPDGWGAHLAHALGSRARTLGHAPLSLYVHLPFCASVCYYCACNKVITKDHGKVAEYLRYLEQEMDLVAPLIGAGHRQVAQLHLGGGSPTFLDDDELTQLMSLLAQRFELLPDMERSIEIDPRTVTPKRLAHLRTLGFNRVSFGVQDFDPRVQKAVHRVQPFEQVQSLVEEVRRLRFDSINLDLIYGLPYQTLESFQKTVDQVLTIQPDRIALYAYAHLPARFKPQRRIDAETLPAVATKVQMMDQAIHAFMAHGYDYIGMDHFALPEDQLAKVKRDGRLQRNFQGYHTHAGADLLGFGVSAISQVGAAYSQSVKTLEAYYAALDAGKFPVERGLTLESDDLLRREVIMSLMCQGRIAFETIEQNYGIDFATYFQDALERLQEFEHEGLLIRTLAGLEVSKAGWFFVRPMAMSFDKYLWLHQDHQRFSKVL</sequence>
<evidence type="ECO:0000256" key="1">
    <source>
        <dbReference type="ARBA" id="ARBA00004496"/>
    </source>
</evidence>
<evidence type="ECO:0000256" key="13">
    <source>
        <dbReference type="ARBA" id="ARBA00024295"/>
    </source>
</evidence>
<dbReference type="PANTHER" id="PTHR13932:SF6">
    <property type="entry name" value="OXYGEN-INDEPENDENT COPROPORPHYRINOGEN III OXIDASE"/>
    <property type="match status" value="1"/>
</dbReference>
<dbReference type="UniPathway" id="UPA00251">
    <property type="reaction ID" value="UER00323"/>
</dbReference>
<evidence type="ECO:0000313" key="20">
    <source>
        <dbReference type="Proteomes" id="UP000075653"/>
    </source>
</evidence>
<comment type="pathway">
    <text evidence="2 15">Porphyrin-containing compound metabolism; protoporphyrin-IX biosynthesis; protoporphyrinogen-IX from coproporphyrinogen-III (AdoMet route): step 1/1.</text>
</comment>
<dbReference type="InterPro" id="IPR007197">
    <property type="entry name" value="rSAM"/>
</dbReference>
<proteinExistence type="inferred from homology"/>
<dbReference type="PIRSF" id="PIRSF000167">
    <property type="entry name" value="HemN"/>
    <property type="match status" value="1"/>
</dbReference>
<evidence type="ECO:0000259" key="18">
    <source>
        <dbReference type="PROSITE" id="PS51918"/>
    </source>
</evidence>
<dbReference type="EMBL" id="LRRD01000010">
    <property type="protein sequence ID" value="KXW58794.1"/>
    <property type="molecule type" value="Genomic_DNA"/>
</dbReference>
<keyword evidence="5 15" id="KW-0004">4Fe-4S</keyword>
<comment type="subunit">
    <text evidence="4">Monomer.</text>
</comment>
<dbReference type="GO" id="GO:0046872">
    <property type="term" value="F:metal ion binding"/>
    <property type="evidence" value="ECO:0007669"/>
    <property type="project" value="UniProtKB-KW"/>
</dbReference>
<protein>
    <recommendedName>
        <fullName evidence="15">Coproporphyrinogen-III oxidase</fullName>
        <ecNumber evidence="15">1.3.98.3</ecNumber>
    </recommendedName>
</protein>
<evidence type="ECO:0000256" key="17">
    <source>
        <dbReference type="PIRSR" id="PIRSR000167-2"/>
    </source>
</evidence>
<feature type="binding site" evidence="16">
    <location>
        <position position="155"/>
    </location>
    <ligand>
        <name>S-adenosyl-L-methionine</name>
        <dbReference type="ChEBI" id="CHEBI:59789"/>
        <label>1</label>
    </ligand>
</feature>
<gene>
    <name evidence="19" type="primary">hemN_2</name>
    <name evidence="19" type="ORF">FEMY_06720</name>
</gene>
<dbReference type="InterPro" id="IPR058240">
    <property type="entry name" value="rSAM_sf"/>
</dbReference>
<comment type="cofactor">
    <cofactor evidence="15 17">
        <name>[4Fe-4S] cluster</name>
        <dbReference type="ChEBI" id="CHEBI:49883"/>
    </cofactor>
    <text evidence="15 17">Binds 1 [4Fe-4S] cluster. The cluster is coordinated with 3 cysteines and an exchangeable S-adenosyl-L-methionine.</text>
</comment>
<feature type="binding site" evidence="16">
    <location>
        <begin position="76"/>
        <end position="78"/>
    </location>
    <ligand>
        <name>S-adenosyl-L-methionine</name>
        <dbReference type="ChEBI" id="CHEBI:59789"/>
        <label>2</label>
    </ligand>
</feature>
<accession>A0A149W0X2</accession>
<evidence type="ECO:0000256" key="12">
    <source>
        <dbReference type="ARBA" id="ARBA00023244"/>
    </source>
</evidence>
<dbReference type="Proteomes" id="UP000075653">
    <property type="component" value="Unassembled WGS sequence"/>
</dbReference>
<comment type="subcellular location">
    <subcellularLocation>
        <location evidence="1 15">Cytoplasm</location>
    </subcellularLocation>
</comment>
<evidence type="ECO:0000256" key="15">
    <source>
        <dbReference type="PIRNR" id="PIRNR000167"/>
    </source>
</evidence>
<evidence type="ECO:0000256" key="2">
    <source>
        <dbReference type="ARBA" id="ARBA00004785"/>
    </source>
</evidence>
<dbReference type="AlphaFoldDB" id="A0A149W0X2"/>
<dbReference type="InterPro" id="IPR010723">
    <property type="entry name" value="HemN_C"/>
</dbReference>
<dbReference type="Gene3D" id="3.80.30.20">
    <property type="entry name" value="tm_1862 like domain"/>
    <property type="match status" value="1"/>
</dbReference>
<feature type="binding site" evidence="16">
    <location>
        <position position="182"/>
    </location>
    <ligand>
        <name>S-adenosyl-L-methionine</name>
        <dbReference type="ChEBI" id="CHEBI:59789"/>
        <label>2</label>
    </ligand>
</feature>
<dbReference type="PANTHER" id="PTHR13932">
    <property type="entry name" value="COPROPORPHYRINIGEN III OXIDASE"/>
    <property type="match status" value="1"/>
</dbReference>
<keyword evidence="20" id="KW-1185">Reference proteome</keyword>
<comment type="caution">
    <text evidence="19">The sequence shown here is derived from an EMBL/GenBank/DDBJ whole genome shotgun (WGS) entry which is preliminary data.</text>
</comment>
<dbReference type="GO" id="GO:0004109">
    <property type="term" value="F:coproporphyrinogen oxidase activity"/>
    <property type="evidence" value="ECO:0007669"/>
    <property type="project" value="InterPro"/>
</dbReference>
<comment type="function">
    <text evidence="13">Involved in the heme biosynthesis. Catalyzes the anaerobic oxidative decarboxylation of propionate groups of rings A and B of coproporphyrinogen III to yield the vinyl groups in protoporphyrinogen IX.</text>
</comment>
<evidence type="ECO:0000256" key="3">
    <source>
        <dbReference type="ARBA" id="ARBA00005493"/>
    </source>
</evidence>
<dbReference type="InterPro" id="IPR004558">
    <property type="entry name" value="Coprogen_oxidase_HemN"/>
</dbReference>
<evidence type="ECO:0000256" key="10">
    <source>
        <dbReference type="ARBA" id="ARBA00023004"/>
    </source>
</evidence>
<comment type="similarity">
    <text evidence="3 15">Belongs to the anaerobic coproporphyrinogen-III oxidase family.</text>
</comment>
<feature type="binding site" evidence="16">
    <location>
        <position position="122"/>
    </location>
    <ligand>
        <name>S-adenosyl-L-methionine</name>
        <dbReference type="ChEBI" id="CHEBI:59789"/>
        <label>1</label>
    </ligand>
</feature>
<dbReference type="STRING" id="1789004.FEMY_06720"/>
<keyword evidence="10 15" id="KW-0408">Iron</keyword>
<dbReference type="GO" id="GO:0006782">
    <property type="term" value="P:protoporphyrinogen IX biosynthetic process"/>
    <property type="evidence" value="ECO:0007669"/>
    <property type="project" value="UniProtKB-UniPathway"/>
</dbReference>
<dbReference type="SFLD" id="SFLDG01082">
    <property type="entry name" value="B12-binding_domain_containing"/>
    <property type="match status" value="1"/>
</dbReference>
<feature type="binding site" evidence="17">
    <location>
        <position position="77"/>
    </location>
    <ligand>
        <name>[4Fe-4S] cluster</name>
        <dbReference type="ChEBI" id="CHEBI:49883"/>
        <note>4Fe-4S-S-AdoMet</note>
    </ligand>
</feature>
<feature type="binding site" evidence="16">
    <location>
        <position position="64"/>
    </location>
    <ligand>
        <name>S-adenosyl-L-methionine</name>
        <dbReference type="ChEBI" id="CHEBI:59789"/>
        <label>1</label>
    </ligand>
</feature>
<dbReference type="SUPFAM" id="SSF102114">
    <property type="entry name" value="Radical SAM enzymes"/>
    <property type="match status" value="1"/>
</dbReference>
<dbReference type="SMART" id="SM00729">
    <property type="entry name" value="Elp3"/>
    <property type="match status" value="1"/>
</dbReference>
<feature type="binding site" evidence="17">
    <location>
        <position position="70"/>
    </location>
    <ligand>
        <name>[4Fe-4S] cluster</name>
        <dbReference type="ChEBI" id="CHEBI:49883"/>
        <note>4Fe-4S-S-AdoMet</note>
    </ligand>
</feature>